<dbReference type="AlphaFoldDB" id="A0A8J3PY61"/>
<dbReference type="InterPro" id="IPR012349">
    <property type="entry name" value="Split_barrel_FMN-bd"/>
</dbReference>
<comment type="similarity">
    <text evidence="1">Belongs to the F420H(2)-dependent quinone reductase family.</text>
</comment>
<name>A0A8J3PY61_9ACTN</name>
<evidence type="ECO:0000313" key="4">
    <source>
        <dbReference type="Proteomes" id="UP000630097"/>
    </source>
</evidence>
<keyword evidence="4" id="KW-1185">Reference proteome</keyword>
<protein>
    <submittedName>
        <fullName evidence="3">Nitroreductase</fullName>
    </submittedName>
</protein>
<dbReference type="Pfam" id="PF04075">
    <property type="entry name" value="F420H2_quin_red"/>
    <property type="match status" value="1"/>
</dbReference>
<dbReference type="Proteomes" id="UP000630097">
    <property type="component" value="Unassembled WGS sequence"/>
</dbReference>
<dbReference type="Gene3D" id="2.30.110.10">
    <property type="entry name" value="Electron Transport, Fmn-binding Protein, Chain A"/>
    <property type="match status" value="1"/>
</dbReference>
<dbReference type="EMBL" id="BONV01000035">
    <property type="protein sequence ID" value="GIG83058.1"/>
    <property type="molecule type" value="Genomic_DNA"/>
</dbReference>
<dbReference type="PANTHER" id="PTHR39428:SF3">
    <property type="entry name" value="DEAZAFLAVIN-DEPENDENT NITROREDUCTASE"/>
    <property type="match status" value="1"/>
</dbReference>
<comment type="catalytic activity">
    <reaction evidence="2">
        <text>oxidized coenzyme F420-(gamma-L-Glu)(n) + a quinol + H(+) = reduced coenzyme F420-(gamma-L-Glu)(n) + a quinone</text>
        <dbReference type="Rhea" id="RHEA:39663"/>
        <dbReference type="Rhea" id="RHEA-COMP:12939"/>
        <dbReference type="Rhea" id="RHEA-COMP:14378"/>
        <dbReference type="ChEBI" id="CHEBI:15378"/>
        <dbReference type="ChEBI" id="CHEBI:24646"/>
        <dbReference type="ChEBI" id="CHEBI:132124"/>
        <dbReference type="ChEBI" id="CHEBI:133980"/>
        <dbReference type="ChEBI" id="CHEBI:139511"/>
    </reaction>
</comment>
<evidence type="ECO:0000313" key="3">
    <source>
        <dbReference type="EMBL" id="GIG83058.1"/>
    </source>
</evidence>
<dbReference type="NCBIfam" id="TIGR00026">
    <property type="entry name" value="hi_GC_TIGR00026"/>
    <property type="match status" value="1"/>
</dbReference>
<dbReference type="GO" id="GO:0070967">
    <property type="term" value="F:coenzyme F420 binding"/>
    <property type="evidence" value="ECO:0007669"/>
    <property type="project" value="TreeGrafter"/>
</dbReference>
<evidence type="ECO:0000256" key="1">
    <source>
        <dbReference type="ARBA" id="ARBA00008710"/>
    </source>
</evidence>
<dbReference type="InterPro" id="IPR004378">
    <property type="entry name" value="F420H2_quin_Rdtase"/>
</dbReference>
<dbReference type="GO" id="GO:0005886">
    <property type="term" value="C:plasma membrane"/>
    <property type="evidence" value="ECO:0007669"/>
    <property type="project" value="TreeGrafter"/>
</dbReference>
<dbReference type="GO" id="GO:0016491">
    <property type="term" value="F:oxidoreductase activity"/>
    <property type="evidence" value="ECO:0007669"/>
    <property type="project" value="InterPro"/>
</dbReference>
<sequence>MALEGEYEPSSAQWVRDQVELYESSGGTRGTTLLDTGMPVIILTSLGARSGKIRKTPLMRVEHEGRYAVVASQGGAPKHPVWYYNLTQHPTVELQDGPQRQEMTAREVTGEEKAAWWERAVAAYPPYADYQQKTDREIPVFVLEPTGK</sequence>
<comment type="caution">
    <text evidence="3">The sequence shown here is derived from an EMBL/GenBank/DDBJ whole genome shotgun (WGS) entry which is preliminary data.</text>
</comment>
<reference evidence="3 4" key="1">
    <citation type="submission" date="2021-01" db="EMBL/GenBank/DDBJ databases">
        <title>Whole genome shotgun sequence of Planotetraspora kaengkrachanensis NBRC 104272.</title>
        <authorList>
            <person name="Komaki H."/>
            <person name="Tamura T."/>
        </authorList>
    </citation>
    <scope>NUCLEOTIDE SEQUENCE [LARGE SCALE GENOMIC DNA]</scope>
    <source>
        <strain evidence="3 4">NBRC 104272</strain>
    </source>
</reference>
<dbReference type="RefSeq" id="WP_203886375.1">
    <property type="nucleotide sequence ID" value="NZ_BAABHH010000002.1"/>
</dbReference>
<evidence type="ECO:0000256" key="2">
    <source>
        <dbReference type="ARBA" id="ARBA00049106"/>
    </source>
</evidence>
<dbReference type="PANTHER" id="PTHR39428">
    <property type="entry name" value="F420H(2)-DEPENDENT QUINONE REDUCTASE RV1261C"/>
    <property type="match status" value="1"/>
</dbReference>
<organism evidence="3 4">
    <name type="scientific">Planotetraspora kaengkrachanensis</name>
    <dbReference type="NCBI Taxonomy" id="575193"/>
    <lineage>
        <taxon>Bacteria</taxon>
        <taxon>Bacillati</taxon>
        <taxon>Actinomycetota</taxon>
        <taxon>Actinomycetes</taxon>
        <taxon>Streptosporangiales</taxon>
        <taxon>Streptosporangiaceae</taxon>
        <taxon>Planotetraspora</taxon>
    </lineage>
</organism>
<accession>A0A8J3PY61</accession>
<proteinExistence type="inferred from homology"/>
<gene>
    <name evidence="3" type="ORF">Pka01_61850</name>
</gene>